<keyword evidence="2" id="KW-0808">Transferase</keyword>
<evidence type="ECO:0000256" key="2">
    <source>
        <dbReference type="ARBA" id="ARBA00022576"/>
    </source>
</evidence>
<dbReference type="PANTHER" id="PTHR46577:SF1">
    <property type="entry name" value="HTH-TYPE TRANSCRIPTIONAL REGULATORY PROTEIN GABR"/>
    <property type="match status" value="1"/>
</dbReference>
<dbReference type="GO" id="GO:0003677">
    <property type="term" value="F:DNA binding"/>
    <property type="evidence" value="ECO:0007669"/>
    <property type="project" value="UniProtKB-KW"/>
</dbReference>
<dbReference type="GO" id="GO:0008483">
    <property type="term" value="F:transaminase activity"/>
    <property type="evidence" value="ECO:0007669"/>
    <property type="project" value="UniProtKB-KW"/>
</dbReference>
<proteinExistence type="inferred from homology"/>
<dbReference type="CDD" id="cd07377">
    <property type="entry name" value="WHTH_GntR"/>
    <property type="match status" value="1"/>
</dbReference>
<dbReference type="Pfam" id="PF00392">
    <property type="entry name" value="GntR"/>
    <property type="match status" value="1"/>
</dbReference>
<keyword evidence="3" id="KW-0663">Pyridoxal phosphate</keyword>
<keyword evidence="2" id="KW-0032">Aminotransferase</keyword>
<dbReference type="InterPro" id="IPR004839">
    <property type="entry name" value="Aminotransferase_I/II_large"/>
</dbReference>
<gene>
    <name evidence="8" type="ORF">SORDD25_00440</name>
</gene>
<dbReference type="GO" id="GO:0030170">
    <property type="term" value="F:pyridoxal phosphate binding"/>
    <property type="evidence" value="ECO:0007669"/>
    <property type="project" value="InterPro"/>
</dbReference>
<reference evidence="8 9" key="1">
    <citation type="submission" date="2016-01" db="EMBL/GenBank/DDBJ databases">
        <title>Highly variable Streptococcus oralis are common among viridans streptococci isolated from primates.</title>
        <authorList>
            <person name="Denapaite D."/>
            <person name="Rieger M."/>
            <person name="Koendgen S."/>
            <person name="Brueckner R."/>
            <person name="Ochigava I."/>
            <person name="Kappeler P."/>
            <person name="Maetz-Rensing K."/>
            <person name="Leendertz F."/>
            <person name="Hakenbeck R."/>
        </authorList>
    </citation>
    <scope>NUCLEOTIDE SEQUENCE [LARGE SCALE GENOMIC DNA]</scope>
    <source>
        <strain evidence="8 9">DD25</strain>
    </source>
</reference>
<dbReference type="InterPro" id="IPR036388">
    <property type="entry name" value="WH-like_DNA-bd_sf"/>
</dbReference>
<comment type="similarity">
    <text evidence="1">In the C-terminal section; belongs to the class-I pyridoxal-phosphate-dependent aminotransferase family.</text>
</comment>
<dbReference type="Gene3D" id="3.40.640.10">
    <property type="entry name" value="Type I PLP-dependent aspartate aminotransferase-like (Major domain)"/>
    <property type="match status" value="1"/>
</dbReference>
<evidence type="ECO:0000313" key="9">
    <source>
        <dbReference type="Proteomes" id="UP000071369"/>
    </source>
</evidence>
<dbReference type="SMART" id="SM00345">
    <property type="entry name" value="HTH_GNTR"/>
    <property type="match status" value="1"/>
</dbReference>
<keyword evidence="5" id="KW-0238">DNA-binding</keyword>
<dbReference type="InterPro" id="IPR015424">
    <property type="entry name" value="PyrdxlP-dep_Trfase"/>
</dbReference>
<name>A0A139R0J9_STROR</name>
<accession>A0A139R0J9</accession>
<dbReference type="InterPro" id="IPR051446">
    <property type="entry name" value="HTH_trans_reg/aminotransferase"/>
</dbReference>
<dbReference type="SUPFAM" id="SSF53383">
    <property type="entry name" value="PLP-dependent transferases"/>
    <property type="match status" value="1"/>
</dbReference>
<dbReference type="PATRIC" id="fig|1303.86.peg.455"/>
<evidence type="ECO:0000256" key="3">
    <source>
        <dbReference type="ARBA" id="ARBA00022898"/>
    </source>
</evidence>
<dbReference type="PROSITE" id="PS50949">
    <property type="entry name" value="HTH_GNTR"/>
    <property type="match status" value="1"/>
</dbReference>
<dbReference type="PANTHER" id="PTHR46577">
    <property type="entry name" value="HTH-TYPE TRANSCRIPTIONAL REGULATORY PROTEIN GABR"/>
    <property type="match status" value="1"/>
</dbReference>
<dbReference type="AlphaFoldDB" id="A0A139R0J9"/>
<dbReference type="SUPFAM" id="SSF46785">
    <property type="entry name" value="Winged helix' DNA-binding domain"/>
    <property type="match status" value="1"/>
</dbReference>
<dbReference type="Gene3D" id="1.10.10.10">
    <property type="entry name" value="Winged helix-like DNA-binding domain superfamily/Winged helix DNA-binding domain"/>
    <property type="match status" value="1"/>
</dbReference>
<evidence type="ECO:0000256" key="4">
    <source>
        <dbReference type="ARBA" id="ARBA00023015"/>
    </source>
</evidence>
<comment type="caution">
    <text evidence="8">The sequence shown here is derived from an EMBL/GenBank/DDBJ whole genome shotgun (WGS) entry which is preliminary data.</text>
</comment>
<dbReference type="EMBL" id="LQZC01000005">
    <property type="protein sequence ID" value="KXU08332.1"/>
    <property type="molecule type" value="Genomic_DNA"/>
</dbReference>
<dbReference type="Proteomes" id="UP000071369">
    <property type="component" value="Unassembled WGS sequence"/>
</dbReference>
<dbReference type="InterPro" id="IPR000524">
    <property type="entry name" value="Tscrpt_reg_HTH_GntR"/>
</dbReference>
<protein>
    <submittedName>
        <fullName evidence="8">Putative transcriptional regulator of pyridoxine metabolism</fullName>
    </submittedName>
</protein>
<feature type="domain" description="HTH gntR-type" evidence="7">
    <location>
        <begin position="4"/>
        <end position="72"/>
    </location>
</feature>
<evidence type="ECO:0000256" key="5">
    <source>
        <dbReference type="ARBA" id="ARBA00023125"/>
    </source>
</evidence>
<sequence>MKKESKYQAVVSFLKKGIESGKFPTGSRLPSIRQLSQDFHCSKDTIQRALLELRHEQYLYAKPQSGYYVLEQGQHQDLEIEVTDEHASAYDDFRLCVNETLIGRENYLFNYYDNQEGLEELRQSVHQLLFDQALYCKPDQLVLTSGTQQALFILSQINFPSEGAEILVEQPTYHRMNRLLVAQGLAYQTIERRIDGIDLEELEKQFESGKIKFFYTIPRFHYPLGHSYSDQEKRVILDLANQYGVYIVEDDYLGDLDSKKGQTFHYLDTEDRVIYIKSFSTSLFPALRITALILPNALKEAFVSYKNILDYDSNLIMQKALSLYIDSQLFEKNRLARLSLQENYQAQIKKVLEENTCPLPHYPLHDGLLLDLRNYPKIASLKHSSLKLDFFEKAYLDACPYQFAKVTLENLEELLEYIKAELD</sequence>
<dbReference type="RefSeq" id="WP_061852468.1">
    <property type="nucleotide sequence ID" value="NZ_KQ970788.1"/>
</dbReference>
<evidence type="ECO:0000256" key="1">
    <source>
        <dbReference type="ARBA" id="ARBA00005384"/>
    </source>
</evidence>
<dbReference type="InterPro" id="IPR015421">
    <property type="entry name" value="PyrdxlP-dep_Trfase_major"/>
</dbReference>
<dbReference type="CDD" id="cd00609">
    <property type="entry name" value="AAT_like"/>
    <property type="match status" value="1"/>
</dbReference>
<dbReference type="InterPro" id="IPR036390">
    <property type="entry name" value="WH_DNA-bd_sf"/>
</dbReference>
<evidence type="ECO:0000313" key="8">
    <source>
        <dbReference type="EMBL" id="KXU08332.1"/>
    </source>
</evidence>
<dbReference type="GO" id="GO:0003700">
    <property type="term" value="F:DNA-binding transcription factor activity"/>
    <property type="evidence" value="ECO:0007669"/>
    <property type="project" value="InterPro"/>
</dbReference>
<evidence type="ECO:0000259" key="7">
    <source>
        <dbReference type="PROSITE" id="PS50949"/>
    </source>
</evidence>
<dbReference type="Pfam" id="PF00155">
    <property type="entry name" value="Aminotran_1_2"/>
    <property type="match status" value="1"/>
</dbReference>
<keyword evidence="6" id="KW-0804">Transcription</keyword>
<keyword evidence="4" id="KW-0805">Transcription regulation</keyword>
<organism evidence="8 9">
    <name type="scientific">Streptococcus oralis</name>
    <dbReference type="NCBI Taxonomy" id="1303"/>
    <lineage>
        <taxon>Bacteria</taxon>
        <taxon>Bacillati</taxon>
        <taxon>Bacillota</taxon>
        <taxon>Bacilli</taxon>
        <taxon>Lactobacillales</taxon>
        <taxon>Streptococcaceae</taxon>
        <taxon>Streptococcus</taxon>
    </lineage>
</organism>
<evidence type="ECO:0000256" key="6">
    <source>
        <dbReference type="ARBA" id="ARBA00023163"/>
    </source>
</evidence>